<proteinExistence type="predicted"/>
<dbReference type="EMBL" id="CP081201">
    <property type="protein sequence ID" value="UXZ98355.1"/>
    <property type="molecule type" value="Genomic_DNA"/>
</dbReference>
<gene>
    <name evidence="1" type="ORF">K3169_11070</name>
</gene>
<keyword evidence="2" id="KW-1185">Reference proteome</keyword>
<reference evidence="1" key="1">
    <citation type="submission" date="2021-08" db="EMBL/GenBank/DDBJ databases">
        <title>Complete genome sequence of Pseudomonas phytophila.</title>
        <authorList>
            <person name="Weir B.S."/>
            <person name="Templeton M.D."/>
            <person name="Arshed S."/>
            <person name="Andersen M.T."/>
            <person name="Jayaraman J."/>
        </authorList>
    </citation>
    <scope>NUCLEOTIDE SEQUENCE</scope>
    <source>
        <strain evidence="1">ICMP 23753</strain>
    </source>
</reference>
<evidence type="ECO:0000313" key="1">
    <source>
        <dbReference type="EMBL" id="UXZ98355.1"/>
    </source>
</evidence>
<organism evidence="1 2">
    <name type="scientific">Pseudomonas phytophila</name>
    <dbReference type="NCBI Taxonomy" id="2867264"/>
    <lineage>
        <taxon>Bacteria</taxon>
        <taxon>Pseudomonadati</taxon>
        <taxon>Pseudomonadota</taxon>
        <taxon>Gammaproteobacteria</taxon>
        <taxon>Pseudomonadales</taxon>
        <taxon>Pseudomonadaceae</taxon>
        <taxon>Pseudomonas</taxon>
    </lineage>
</organism>
<name>A0ABY6FK77_9PSED</name>
<dbReference type="Proteomes" id="UP001063228">
    <property type="component" value="Chromosome"/>
</dbReference>
<evidence type="ECO:0000313" key="2">
    <source>
        <dbReference type="Proteomes" id="UP001063228"/>
    </source>
</evidence>
<sequence>MLARNLITQDEKIFVASLPGVSLCKLEFDLYMDFFASTALAPGSKARRAAICCRVMQHQPQKMRHNLELLP</sequence>
<accession>A0ABY6FK77</accession>
<dbReference type="RefSeq" id="WP_263271444.1">
    <property type="nucleotide sequence ID" value="NZ_CP081201.1"/>
</dbReference>
<protein>
    <submittedName>
        <fullName evidence="1">Uncharacterized protein</fullName>
    </submittedName>
</protein>